<dbReference type="Pfam" id="PF12833">
    <property type="entry name" value="HTH_18"/>
    <property type="match status" value="1"/>
</dbReference>
<protein>
    <submittedName>
        <fullName evidence="7">AraC family transcriptional regulator</fullName>
    </submittedName>
</protein>
<evidence type="ECO:0000259" key="6">
    <source>
        <dbReference type="PROSITE" id="PS01124"/>
    </source>
</evidence>
<dbReference type="PROSITE" id="PS00041">
    <property type="entry name" value="HTH_ARAC_FAMILY_1"/>
    <property type="match status" value="1"/>
</dbReference>
<evidence type="ECO:0000256" key="2">
    <source>
        <dbReference type="ARBA" id="ARBA00023015"/>
    </source>
</evidence>
<dbReference type="EMBL" id="CP157355">
    <property type="protein sequence ID" value="XBM01074.1"/>
    <property type="molecule type" value="Genomic_DNA"/>
</dbReference>
<dbReference type="PANTHER" id="PTHR46796:SF13">
    <property type="entry name" value="HTH-TYPE TRANSCRIPTIONAL ACTIVATOR RHAS"/>
    <property type="match status" value="1"/>
</dbReference>
<dbReference type="InterPro" id="IPR009057">
    <property type="entry name" value="Homeodomain-like_sf"/>
</dbReference>
<dbReference type="SUPFAM" id="SSF51215">
    <property type="entry name" value="Regulatory protein AraC"/>
    <property type="match status" value="1"/>
</dbReference>
<dbReference type="InterPro" id="IPR037923">
    <property type="entry name" value="HTH-like"/>
</dbReference>
<dbReference type="GO" id="GO:0003700">
    <property type="term" value="F:DNA-binding transcription factor activity"/>
    <property type="evidence" value="ECO:0007669"/>
    <property type="project" value="InterPro"/>
</dbReference>
<keyword evidence="2" id="KW-0805">Transcription regulation</keyword>
<dbReference type="GO" id="GO:0043565">
    <property type="term" value="F:sequence-specific DNA binding"/>
    <property type="evidence" value="ECO:0007669"/>
    <property type="project" value="InterPro"/>
</dbReference>
<dbReference type="InterPro" id="IPR018062">
    <property type="entry name" value="HTH_AraC-typ_CS"/>
</dbReference>
<dbReference type="InterPro" id="IPR018060">
    <property type="entry name" value="HTH_AraC"/>
</dbReference>
<evidence type="ECO:0000313" key="7">
    <source>
        <dbReference type="EMBL" id="XBM01074.1"/>
    </source>
</evidence>
<dbReference type="RefSeq" id="WP_348945395.1">
    <property type="nucleotide sequence ID" value="NZ_CP157355.1"/>
</dbReference>
<evidence type="ECO:0000256" key="4">
    <source>
        <dbReference type="ARBA" id="ARBA00023159"/>
    </source>
</evidence>
<reference evidence="7" key="1">
    <citation type="submission" date="2024-05" db="EMBL/GenBank/DDBJ databases">
        <authorList>
            <person name="Yang L."/>
            <person name="Pan L."/>
        </authorList>
    </citation>
    <scope>NUCLEOTIDE SEQUENCE</scope>
    <source>
        <strain evidence="7">FCG-7</strain>
    </source>
</reference>
<dbReference type="PROSITE" id="PS01124">
    <property type="entry name" value="HTH_ARAC_FAMILY_2"/>
    <property type="match status" value="1"/>
</dbReference>
<proteinExistence type="predicted"/>
<dbReference type="SUPFAM" id="SSF46689">
    <property type="entry name" value="Homeodomain-like"/>
    <property type="match status" value="1"/>
</dbReference>
<evidence type="ECO:0000256" key="3">
    <source>
        <dbReference type="ARBA" id="ARBA00023125"/>
    </source>
</evidence>
<keyword evidence="3" id="KW-0238">DNA-binding</keyword>
<sequence length="295" mass="33234">MPTIYYERFELDQQTKSDASRLVGAHVFHQASCPAMREYGLYMCGVGKPDGPCEIERIDPPFHVLLVLLGGTAEIFEDNQRWTIGAGEFAVLPARGRRGFRRIGDAAMPHVWFLLNDEPRWQHLHRAQCWLGQTSHGARLYDAVSLFQREAQLGNAGAHDTLVLQSLDIVSRQLERLLDLAQERPQQEQALVQLLDSIRRDPAGNWSVSTLCQHVGLGATQLHRLCQRRYGRAPAQLVFDIRMQLARDWLAQGQRVANVATALGYQEIASFSRRFSRHFGCPPSKMAKPGVAKLA</sequence>
<dbReference type="Gene3D" id="1.10.10.60">
    <property type="entry name" value="Homeodomain-like"/>
    <property type="match status" value="1"/>
</dbReference>
<accession>A0AAU7FB28</accession>
<name>A0AAU7FB28_9NEIS</name>
<dbReference type="PANTHER" id="PTHR46796">
    <property type="entry name" value="HTH-TYPE TRANSCRIPTIONAL ACTIVATOR RHAS-RELATED"/>
    <property type="match status" value="1"/>
</dbReference>
<dbReference type="KEGG" id="cmav:ABHF33_01965"/>
<gene>
    <name evidence="7" type="ORF">ABHF33_01965</name>
</gene>
<dbReference type="InterPro" id="IPR050204">
    <property type="entry name" value="AraC_XylS_family_regulators"/>
</dbReference>
<feature type="domain" description="HTH araC/xylS-type" evidence="6">
    <location>
        <begin position="188"/>
        <end position="289"/>
    </location>
</feature>
<dbReference type="SMART" id="SM00342">
    <property type="entry name" value="HTH_ARAC"/>
    <property type="match status" value="1"/>
</dbReference>
<dbReference type="AlphaFoldDB" id="A0AAU7FB28"/>
<keyword evidence="1" id="KW-0963">Cytoplasm</keyword>
<keyword evidence="4" id="KW-0010">Activator</keyword>
<keyword evidence="5" id="KW-0804">Transcription</keyword>
<organism evidence="7">
    <name type="scientific">Chitinibacter mangrovi</name>
    <dbReference type="NCBI Taxonomy" id="3153927"/>
    <lineage>
        <taxon>Bacteria</taxon>
        <taxon>Pseudomonadati</taxon>
        <taxon>Pseudomonadota</taxon>
        <taxon>Betaproteobacteria</taxon>
        <taxon>Neisseriales</taxon>
        <taxon>Chitinibacteraceae</taxon>
        <taxon>Chitinibacter</taxon>
    </lineage>
</organism>
<evidence type="ECO:0000256" key="1">
    <source>
        <dbReference type="ARBA" id="ARBA00022490"/>
    </source>
</evidence>
<evidence type="ECO:0000256" key="5">
    <source>
        <dbReference type="ARBA" id="ARBA00023163"/>
    </source>
</evidence>